<reference evidence="9" key="1">
    <citation type="submission" date="2023-08" db="EMBL/GenBank/DDBJ databases">
        <title>Black Yeasts Isolated from many extreme environments.</title>
        <authorList>
            <person name="Coleine C."/>
            <person name="Stajich J.E."/>
            <person name="Selbmann L."/>
        </authorList>
    </citation>
    <scope>NUCLEOTIDE SEQUENCE</scope>
    <source>
        <strain evidence="9">CCFEE 5810</strain>
    </source>
</reference>
<evidence type="ECO:0000256" key="4">
    <source>
        <dbReference type="ARBA" id="ARBA00023136"/>
    </source>
</evidence>
<keyword evidence="3 7" id="KW-1133">Transmembrane helix</keyword>
<keyword evidence="2 7" id="KW-0812">Transmembrane</keyword>
<dbReference type="GO" id="GO:0016020">
    <property type="term" value="C:membrane"/>
    <property type="evidence" value="ECO:0007669"/>
    <property type="project" value="UniProtKB-SubCell"/>
</dbReference>
<sequence>MANATQPSTPGVWSTTVPNRSPTLVIVSIVFLLVTTGFWTFRQAWRWAHRQRGLDDLMAAGAYIVLVIQTVFGGMAVHYGFGKHKQAIQPTLTKALFYFYLYQICYKLIGGFTKLTFCALYLRIFNQKGFSRLVIAVSWTVALGSLAFALGTIFQCTPVHRAWDRRVQGHCENNAAFWYSHAAFNIFFDIVVFIMPIPLIRTLKLARGQKTGLISIFCLGAFVIAAAVTRMVMLYASAGSTDPTWGSMIALYWTEIEANTSVICCCLPALRVPFLNLWRRARDGTRAGSVGYLRPPRLEPEGIWSGPRQDQVVVANSLSKPQKVFRVDHHSNASGSNDVSMPSYSDSGSDDKWLGRTLHMNEELRRPSQADSVEAALITPGGYGRSMQFSRERGKTTHVDGAQSLPNGLPSKLDLGAIYKTTELHTTTHSVRLESNAKSRDASA</sequence>
<feature type="transmembrane region" description="Helical" evidence="7">
    <location>
        <begin position="23"/>
        <end position="41"/>
    </location>
</feature>
<comment type="caution">
    <text evidence="9">The sequence shown here is derived from an EMBL/GenBank/DDBJ whole genome shotgun (WGS) entry which is preliminary data.</text>
</comment>
<dbReference type="AlphaFoldDB" id="A0AAN7WI15"/>
<evidence type="ECO:0000313" key="10">
    <source>
        <dbReference type="Proteomes" id="UP001310594"/>
    </source>
</evidence>
<dbReference type="PANTHER" id="PTHR33048">
    <property type="entry name" value="PTH11-LIKE INTEGRAL MEMBRANE PROTEIN (AFU_ORTHOLOGUE AFUA_5G11245)"/>
    <property type="match status" value="1"/>
</dbReference>
<dbReference type="EMBL" id="JAVRQU010000001">
    <property type="protein sequence ID" value="KAK5708448.1"/>
    <property type="molecule type" value="Genomic_DNA"/>
</dbReference>
<dbReference type="Pfam" id="PF20684">
    <property type="entry name" value="Fung_rhodopsin"/>
    <property type="match status" value="1"/>
</dbReference>
<protein>
    <recommendedName>
        <fullName evidence="8">Rhodopsin domain-containing protein</fullName>
    </recommendedName>
</protein>
<proteinExistence type="inferred from homology"/>
<gene>
    <name evidence="9" type="ORF">LTR97_000989</name>
</gene>
<evidence type="ECO:0000256" key="3">
    <source>
        <dbReference type="ARBA" id="ARBA00022989"/>
    </source>
</evidence>
<dbReference type="InterPro" id="IPR052337">
    <property type="entry name" value="SAT4-like"/>
</dbReference>
<feature type="domain" description="Rhodopsin" evidence="8">
    <location>
        <begin position="42"/>
        <end position="274"/>
    </location>
</feature>
<comment type="subcellular location">
    <subcellularLocation>
        <location evidence="1">Membrane</location>
        <topology evidence="1">Multi-pass membrane protein</topology>
    </subcellularLocation>
</comment>
<comment type="similarity">
    <text evidence="5">Belongs to the SAT4 family.</text>
</comment>
<feature type="region of interest" description="Disordered" evidence="6">
    <location>
        <begin position="382"/>
        <end position="407"/>
    </location>
</feature>
<evidence type="ECO:0000256" key="5">
    <source>
        <dbReference type="ARBA" id="ARBA00038359"/>
    </source>
</evidence>
<feature type="transmembrane region" description="Helical" evidence="7">
    <location>
        <begin position="175"/>
        <end position="200"/>
    </location>
</feature>
<name>A0AAN7WI15_9PEZI</name>
<accession>A0AAN7WI15</accession>
<organism evidence="9 10">
    <name type="scientific">Elasticomyces elasticus</name>
    <dbReference type="NCBI Taxonomy" id="574655"/>
    <lineage>
        <taxon>Eukaryota</taxon>
        <taxon>Fungi</taxon>
        <taxon>Dikarya</taxon>
        <taxon>Ascomycota</taxon>
        <taxon>Pezizomycotina</taxon>
        <taxon>Dothideomycetes</taxon>
        <taxon>Dothideomycetidae</taxon>
        <taxon>Mycosphaerellales</taxon>
        <taxon>Teratosphaeriaceae</taxon>
        <taxon>Elasticomyces</taxon>
    </lineage>
</organism>
<dbReference type="Proteomes" id="UP001310594">
    <property type="component" value="Unassembled WGS sequence"/>
</dbReference>
<feature type="transmembrane region" description="Helical" evidence="7">
    <location>
        <begin position="101"/>
        <end position="122"/>
    </location>
</feature>
<keyword evidence="4 7" id="KW-0472">Membrane</keyword>
<feature type="transmembrane region" description="Helical" evidence="7">
    <location>
        <begin position="62"/>
        <end position="81"/>
    </location>
</feature>
<dbReference type="InterPro" id="IPR049326">
    <property type="entry name" value="Rhodopsin_dom_fungi"/>
</dbReference>
<evidence type="ECO:0000259" key="8">
    <source>
        <dbReference type="Pfam" id="PF20684"/>
    </source>
</evidence>
<evidence type="ECO:0000256" key="2">
    <source>
        <dbReference type="ARBA" id="ARBA00022692"/>
    </source>
</evidence>
<feature type="transmembrane region" description="Helical" evidence="7">
    <location>
        <begin position="212"/>
        <end position="238"/>
    </location>
</feature>
<evidence type="ECO:0000256" key="7">
    <source>
        <dbReference type="SAM" id="Phobius"/>
    </source>
</evidence>
<dbReference type="PANTHER" id="PTHR33048:SF47">
    <property type="entry name" value="INTEGRAL MEMBRANE PROTEIN-RELATED"/>
    <property type="match status" value="1"/>
</dbReference>
<evidence type="ECO:0000256" key="1">
    <source>
        <dbReference type="ARBA" id="ARBA00004141"/>
    </source>
</evidence>
<feature type="transmembrane region" description="Helical" evidence="7">
    <location>
        <begin position="134"/>
        <end position="155"/>
    </location>
</feature>
<evidence type="ECO:0000256" key="6">
    <source>
        <dbReference type="SAM" id="MobiDB-lite"/>
    </source>
</evidence>
<evidence type="ECO:0000313" key="9">
    <source>
        <dbReference type="EMBL" id="KAK5708448.1"/>
    </source>
</evidence>